<accession>A0A1Q8VCQ6</accession>
<dbReference type="Gene3D" id="1.10.10.10">
    <property type="entry name" value="Winged helix-like DNA-binding domain superfamily/Winged helix DNA-binding domain"/>
    <property type="match status" value="1"/>
</dbReference>
<sequence length="143" mass="15230">MTEPGDSWATVVATVGRIETSLNLWLSQRHGLGLTDYRALALLSRASDHELRISDLAVRVGLNQSSTTRLVGRLELKGLVTRDTCPEDGRGVYAVITKAGLDLAHELATPYSEKLAGLLTTPPAITAPGTAGRAFHTIADLTP</sequence>
<gene>
    <name evidence="2" type="ORF">BKH29_02395</name>
</gene>
<evidence type="ECO:0000259" key="1">
    <source>
        <dbReference type="PROSITE" id="PS50995"/>
    </source>
</evidence>
<protein>
    <submittedName>
        <fullName evidence="2">MarR family transcriptional regulator</fullName>
    </submittedName>
</protein>
<dbReference type="Pfam" id="PF12802">
    <property type="entry name" value="MarR_2"/>
    <property type="match status" value="1"/>
</dbReference>
<evidence type="ECO:0000313" key="2">
    <source>
        <dbReference type="EMBL" id="OLO45872.1"/>
    </source>
</evidence>
<proteinExistence type="predicted"/>
<dbReference type="InterPro" id="IPR000835">
    <property type="entry name" value="HTH_MarR-typ"/>
</dbReference>
<dbReference type="PANTHER" id="PTHR33164:SF99">
    <property type="entry name" value="MARR FAMILY REGULATORY PROTEIN"/>
    <property type="match status" value="1"/>
</dbReference>
<organism evidence="2 3">
    <name type="scientific">Actinomyces oris</name>
    <dbReference type="NCBI Taxonomy" id="544580"/>
    <lineage>
        <taxon>Bacteria</taxon>
        <taxon>Bacillati</taxon>
        <taxon>Actinomycetota</taxon>
        <taxon>Actinomycetes</taxon>
        <taxon>Actinomycetales</taxon>
        <taxon>Actinomycetaceae</taxon>
        <taxon>Actinomyces</taxon>
    </lineage>
</organism>
<dbReference type="Proteomes" id="UP000186857">
    <property type="component" value="Unassembled WGS sequence"/>
</dbReference>
<dbReference type="GO" id="GO:0003700">
    <property type="term" value="F:DNA-binding transcription factor activity"/>
    <property type="evidence" value="ECO:0007669"/>
    <property type="project" value="InterPro"/>
</dbReference>
<dbReference type="PANTHER" id="PTHR33164">
    <property type="entry name" value="TRANSCRIPTIONAL REGULATOR, MARR FAMILY"/>
    <property type="match status" value="1"/>
</dbReference>
<dbReference type="OrthoDB" id="8635520at2"/>
<dbReference type="PROSITE" id="PS50995">
    <property type="entry name" value="HTH_MARR_2"/>
    <property type="match status" value="1"/>
</dbReference>
<comment type="caution">
    <text evidence="2">The sequence shown here is derived from an EMBL/GenBank/DDBJ whole genome shotgun (WGS) entry which is preliminary data.</text>
</comment>
<name>A0A1Q8VCQ6_9ACTO</name>
<dbReference type="InterPro" id="IPR036388">
    <property type="entry name" value="WH-like_DNA-bd_sf"/>
</dbReference>
<dbReference type="AlphaFoldDB" id="A0A1Q8VCQ6"/>
<dbReference type="EMBL" id="MSKJ01000005">
    <property type="protein sequence ID" value="OLO45872.1"/>
    <property type="molecule type" value="Genomic_DNA"/>
</dbReference>
<dbReference type="InterPro" id="IPR036390">
    <property type="entry name" value="WH_DNA-bd_sf"/>
</dbReference>
<dbReference type="SUPFAM" id="SSF46785">
    <property type="entry name" value="Winged helix' DNA-binding domain"/>
    <property type="match status" value="1"/>
</dbReference>
<feature type="domain" description="HTH marR-type" evidence="1">
    <location>
        <begin position="1"/>
        <end position="143"/>
    </location>
</feature>
<dbReference type="InterPro" id="IPR039422">
    <property type="entry name" value="MarR/SlyA-like"/>
</dbReference>
<reference evidence="2 3" key="1">
    <citation type="submission" date="2016-12" db="EMBL/GenBank/DDBJ databases">
        <title>Genomic Comparison of strains in the 'Actinomyces naeslundii' Group.</title>
        <authorList>
            <person name="Mughal S.R."/>
            <person name="Do T."/>
            <person name="Gilbert S.C."/>
            <person name="Witherden E.A."/>
            <person name="Didelot X."/>
            <person name="Beighton D."/>
        </authorList>
    </citation>
    <scope>NUCLEOTIDE SEQUENCE [LARGE SCALE GENOMIC DNA]</scope>
    <source>
        <strain evidence="2 3">CCUG 33920</strain>
    </source>
</reference>
<dbReference type="SMART" id="SM00347">
    <property type="entry name" value="HTH_MARR"/>
    <property type="match status" value="1"/>
</dbReference>
<evidence type="ECO:0000313" key="3">
    <source>
        <dbReference type="Proteomes" id="UP000186857"/>
    </source>
</evidence>
<dbReference type="GO" id="GO:0006950">
    <property type="term" value="P:response to stress"/>
    <property type="evidence" value="ECO:0007669"/>
    <property type="project" value="TreeGrafter"/>
</dbReference>